<dbReference type="Proteomes" id="UP000004946">
    <property type="component" value="Chromosome"/>
</dbReference>
<dbReference type="RefSeq" id="WP_006289253.1">
    <property type="nucleotide sequence ID" value="NZ_AP012333.1"/>
</dbReference>
<comment type="caution">
    <text evidence="2">The sequence shown here is derived from an EMBL/GenBank/DDBJ whole genome shotgun (WGS) entry which is preliminary data.</text>
</comment>
<accession>E6JYN3</accession>
<reference evidence="2 3" key="1">
    <citation type="submission" date="2010-12" db="EMBL/GenBank/DDBJ databases">
        <authorList>
            <person name="Muzny D."/>
            <person name="Qin X."/>
            <person name="Buhay C."/>
            <person name="Dugan-Rocha S."/>
            <person name="Ding Y."/>
            <person name="Chen G."/>
            <person name="Hawes A."/>
            <person name="Holder M."/>
            <person name="Jhangiani S."/>
            <person name="Johnson A."/>
            <person name="Khan Z."/>
            <person name="Li Z."/>
            <person name="Liu W."/>
            <person name="Liu X."/>
            <person name="Perez L."/>
            <person name="Shen H."/>
            <person name="Wang Q."/>
            <person name="Watt J."/>
            <person name="Xi L."/>
            <person name="Xin Y."/>
            <person name="Zhou J."/>
            <person name="Deng J."/>
            <person name="Jiang H."/>
            <person name="Liu Y."/>
            <person name="Qu J."/>
            <person name="Song X.-Z."/>
            <person name="Zhang L."/>
            <person name="Villasana D."/>
            <person name="Johnson A."/>
            <person name="Liu J."/>
            <person name="Liyanage D."/>
            <person name="Lorensuhewa L."/>
            <person name="Robinson T."/>
            <person name="Song A."/>
            <person name="Song B.-B."/>
            <person name="Dinh H."/>
            <person name="Thornton R."/>
            <person name="Coyle M."/>
            <person name="Francisco L."/>
            <person name="Jackson L."/>
            <person name="Javaid M."/>
            <person name="Korchina V."/>
            <person name="Kovar C."/>
            <person name="Mata R."/>
            <person name="Mathew T."/>
            <person name="Ngo R."/>
            <person name="Nguyen L."/>
            <person name="Nguyen N."/>
            <person name="Okwuonu G."/>
            <person name="Ongeri F."/>
            <person name="Pham C."/>
            <person name="Simmons D."/>
            <person name="Wilczek-Boney K."/>
            <person name="Hale W."/>
            <person name="Jakkamsetti A."/>
            <person name="Pham P."/>
            <person name="Ruth R."/>
            <person name="San Lucas F."/>
            <person name="Warren J."/>
            <person name="Zhang J."/>
            <person name="Zhao Z."/>
            <person name="Zhou C."/>
            <person name="Zhu D."/>
            <person name="Lee S."/>
            <person name="Bess C."/>
            <person name="Blankenburg K."/>
            <person name="Forbes L."/>
            <person name="Fu Q."/>
            <person name="Gubbala S."/>
            <person name="Hirani K."/>
            <person name="Jayaseelan J.C."/>
            <person name="Lara F."/>
            <person name="Munidasa M."/>
            <person name="Palculict T."/>
            <person name="Patil S."/>
            <person name="Pu L.-L."/>
            <person name="Saada N."/>
            <person name="Tang L."/>
            <person name="Weissenberger G."/>
            <person name="Zhu Y."/>
            <person name="Hemphill L."/>
            <person name="Shang Y."/>
            <person name="Youmans B."/>
            <person name="Ayvaz T."/>
            <person name="Ross M."/>
            <person name="Santibanez J."/>
            <person name="Aqrawi P."/>
            <person name="Gross S."/>
            <person name="Joshi V."/>
            <person name="Fowler G."/>
            <person name="Nazareth L."/>
            <person name="Reid J."/>
            <person name="Worley K."/>
            <person name="Petrosino J."/>
            <person name="Highlander S."/>
            <person name="Gibbs R."/>
        </authorList>
    </citation>
    <scope>NUCLEOTIDE SEQUENCE [LARGE SCALE GENOMIC DNA]</scope>
    <source>
        <strain evidence="2 3">DSM 10105</strain>
    </source>
</reference>
<dbReference type="SUPFAM" id="SSF51261">
    <property type="entry name" value="Duplicated hybrid motif"/>
    <property type="match status" value="1"/>
</dbReference>
<proteinExistence type="predicted"/>
<dbReference type="PATRIC" id="fig|864564.6.peg.848"/>
<dbReference type="PANTHER" id="PTHR21666">
    <property type="entry name" value="PEPTIDASE-RELATED"/>
    <property type="match status" value="1"/>
</dbReference>
<evidence type="ECO:0000259" key="1">
    <source>
        <dbReference type="Pfam" id="PF01551"/>
    </source>
</evidence>
<dbReference type="eggNOG" id="COG0739">
    <property type="taxonomic scope" value="Bacteria"/>
</dbReference>
<dbReference type="HOGENOM" id="CLU_077601_1_0_11"/>
<dbReference type="CDD" id="cd12797">
    <property type="entry name" value="M23_peptidase"/>
    <property type="match status" value="1"/>
</dbReference>
<dbReference type="InterPro" id="IPR011055">
    <property type="entry name" value="Dup_hybrid_motif"/>
</dbReference>
<feature type="domain" description="M23ase beta-sheet core" evidence="1">
    <location>
        <begin position="100"/>
        <end position="189"/>
    </location>
</feature>
<dbReference type="Gene3D" id="2.70.70.10">
    <property type="entry name" value="Glucose Permease (Domain IIA)"/>
    <property type="match status" value="1"/>
</dbReference>
<gene>
    <name evidence="2" type="ORF">HMPREF0620_0865</name>
</gene>
<evidence type="ECO:0000313" key="3">
    <source>
        <dbReference type="Proteomes" id="UP000004946"/>
    </source>
</evidence>
<dbReference type="KEGG" id="pdo:PSDT_0770"/>
<keyword evidence="3" id="KW-1185">Reference proteome</keyword>
<evidence type="ECO:0000313" key="2">
    <source>
        <dbReference type="EMBL" id="EFT83860.1"/>
    </source>
</evidence>
<dbReference type="PANTHER" id="PTHR21666:SF270">
    <property type="entry name" value="MUREIN HYDROLASE ACTIVATOR ENVC"/>
    <property type="match status" value="1"/>
</dbReference>
<dbReference type="InterPro" id="IPR016047">
    <property type="entry name" value="M23ase_b-sheet_dom"/>
</dbReference>
<sequence length="215" mass="23231">MDTQEYGRNRDRRLRNLRKTQAEKLGRRTRKRQGTLALALLVIALCALIMGSLGAKGTVATACASQTCSSLYIWPVRGTQDQASAVLEGFRPPAQDWMPGHRGLDLSAGPGTPILSPADGTIAFAGVVGGKDVVSIRHQGGRTSTFEPARTSFKVGDKVSQGQVIGQVGGRSDHCRDYCLQWGVKIGKKAYLDPQSLVNPHMVTLKEMLEEDKGL</sequence>
<dbReference type="InterPro" id="IPR050570">
    <property type="entry name" value="Cell_wall_metabolism_enzyme"/>
</dbReference>
<name>E6JYN3_PARDN</name>
<dbReference type="Pfam" id="PF01551">
    <property type="entry name" value="Peptidase_M23"/>
    <property type="match status" value="1"/>
</dbReference>
<protein>
    <submittedName>
        <fullName evidence="2">Peptidase, M23 family</fullName>
    </submittedName>
</protein>
<dbReference type="GO" id="GO:0004222">
    <property type="term" value="F:metalloendopeptidase activity"/>
    <property type="evidence" value="ECO:0007669"/>
    <property type="project" value="TreeGrafter"/>
</dbReference>
<dbReference type="EMBL" id="AEON01000001">
    <property type="protein sequence ID" value="EFT83860.1"/>
    <property type="molecule type" value="Genomic_DNA"/>
</dbReference>
<organism evidence="2 3">
    <name type="scientific">Parascardovia denticolens DSM 10105 = JCM 12538</name>
    <dbReference type="NCBI Taxonomy" id="864564"/>
    <lineage>
        <taxon>Bacteria</taxon>
        <taxon>Bacillati</taxon>
        <taxon>Actinomycetota</taxon>
        <taxon>Actinomycetes</taxon>
        <taxon>Bifidobacteriales</taxon>
        <taxon>Bifidobacteriaceae</taxon>
        <taxon>Parascardovia</taxon>
    </lineage>
</organism>
<dbReference type="AlphaFoldDB" id="E6JYN3"/>